<keyword evidence="2" id="KW-0645">Protease</keyword>
<evidence type="ECO:0000313" key="2">
    <source>
        <dbReference type="EMBL" id="MAA24539.1"/>
    </source>
</evidence>
<name>A0A224Z866_9ACAR</name>
<feature type="domain" description="Creatinase N-terminal" evidence="1">
    <location>
        <begin position="10"/>
        <end position="100"/>
    </location>
</feature>
<proteinExistence type="predicted"/>
<sequence length="127" mass="14375">MALRNTGTLLKRLRALMKNTTYVSETIQAYIVPSGDAHQSEYIAPCDKRRAFLTGFSGSAGTAIVTEDHAALWTDGRYFLQAEQQLDSNWILMKDDNVYQHPSRSTSWCNEETTTTTDTRYNKIFVG</sequence>
<dbReference type="EMBL" id="GFPF01013393">
    <property type="protein sequence ID" value="MAA24539.1"/>
    <property type="molecule type" value="Transcribed_RNA"/>
</dbReference>
<dbReference type="Gene3D" id="3.40.350.10">
    <property type="entry name" value="Creatinase/prolidase N-terminal domain"/>
    <property type="match status" value="1"/>
</dbReference>
<keyword evidence="2" id="KW-0031">Aminopeptidase</keyword>
<dbReference type="InterPro" id="IPR050422">
    <property type="entry name" value="X-Pro_aminopeptidase_P"/>
</dbReference>
<organism evidence="2">
    <name type="scientific">Rhipicephalus zambeziensis</name>
    <dbReference type="NCBI Taxonomy" id="60191"/>
    <lineage>
        <taxon>Eukaryota</taxon>
        <taxon>Metazoa</taxon>
        <taxon>Ecdysozoa</taxon>
        <taxon>Arthropoda</taxon>
        <taxon>Chelicerata</taxon>
        <taxon>Arachnida</taxon>
        <taxon>Acari</taxon>
        <taxon>Parasitiformes</taxon>
        <taxon>Ixodida</taxon>
        <taxon>Ixodoidea</taxon>
        <taxon>Ixodidae</taxon>
        <taxon>Rhipicephalinae</taxon>
        <taxon>Rhipicephalus</taxon>
        <taxon>Rhipicephalus</taxon>
    </lineage>
</organism>
<dbReference type="AlphaFoldDB" id="A0A224Z866"/>
<evidence type="ECO:0000259" key="1">
    <source>
        <dbReference type="Pfam" id="PF01321"/>
    </source>
</evidence>
<dbReference type="InterPro" id="IPR029149">
    <property type="entry name" value="Creatin/AminoP/Spt16_N"/>
</dbReference>
<dbReference type="SUPFAM" id="SSF53092">
    <property type="entry name" value="Creatinase/prolidase N-terminal domain"/>
    <property type="match status" value="1"/>
</dbReference>
<dbReference type="PANTHER" id="PTHR43763:SF20">
    <property type="entry name" value="XAA-PRO AMINOPEPTIDASE APEPP"/>
    <property type="match status" value="1"/>
</dbReference>
<accession>A0A224Z866</accession>
<dbReference type="Pfam" id="PF01321">
    <property type="entry name" value="Creatinase_N"/>
    <property type="match status" value="1"/>
</dbReference>
<protein>
    <submittedName>
        <fullName evidence="2">Xaa-pro aminopeptidase</fullName>
    </submittedName>
</protein>
<keyword evidence="2" id="KW-0378">Hydrolase</keyword>
<dbReference type="GO" id="GO:0004177">
    <property type="term" value="F:aminopeptidase activity"/>
    <property type="evidence" value="ECO:0007669"/>
    <property type="project" value="UniProtKB-KW"/>
</dbReference>
<dbReference type="InterPro" id="IPR000587">
    <property type="entry name" value="Creatinase_N"/>
</dbReference>
<dbReference type="PANTHER" id="PTHR43763">
    <property type="entry name" value="XAA-PRO AMINOPEPTIDASE 1"/>
    <property type="match status" value="1"/>
</dbReference>
<reference evidence="2" key="1">
    <citation type="journal article" date="2017" name="Parasit. Vectors">
        <title>Sialotranscriptomics of Rhipicephalus zambeziensis reveals intricate expression profiles of secretory proteins and suggests tight temporal transcriptional regulation during blood-feeding.</title>
        <authorList>
            <person name="de Castro M.H."/>
            <person name="de Klerk D."/>
            <person name="Pienaar R."/>
            <person name="Rees D.J.G."/>
            <person name="Mans B.J."/>
        </authorList>
    </citation>
    <scope>NUCLEOTIDE SEQUENCE</scope>
    <source>
        <tissue evidence="2">Salivary glands</tissue>
    </source>
</reference>